<proteinExistence type="predicted"/>
<feature type="compositionally biased region" description="Polar residues" evidence="1">
    <location>
        <begin position="1"/>
        <end position="26"/>
    </location>
</feature>
<gene>
    <name evidence="2" type="ORF">X801_08820</name>
</gene>
<sequence>MAKTHTGNQDLTNNAREVLTGQTIPNPENIPTLRNKTGVNLRYRSTCDEPRPSTETVKP</sequence>
<dbReference type="Proteomes" id="UP000243686">
    <property type="component" value="Unassembled WGS sequence"/>
</dbReference>
<organism evidence="2 3">
    <name type="scientific">Opisthorchis viverrini</name>
    <name type="common">Southeast Asian liver fluke</name>
    <dbReference type="NCBI Taxonomy" id="6198"/>
    <lineage>
        <taxon>Eukaryota</taxon>
        <taxon>Metazoa</taxon>
        <taxon>Spiralia</taxon>
        <taxon>Lophotrochozoa</taxon>
        <taxon>Platyhelminthes</taxon>
        <taxon>Trematoda</taxon>
        <taxon>Digenea</taxon>
        <taxon>Opisthorchiida</taxon>
        <taxon>Opisthorchiata</taxon>
        <taxon>Opisthorchiidae</taxon>
        <taxon>Opisthorchis</taxon>
    </lineage>
</organism>
<evidence type="ECO:0000313" key="3">
    <source>
        <dbReference type="Proteomes" id="UP000243686"/>
    </source>
</evidence>
<feature type="region of interest" description="Disordered" evidence="1">
    <location>
        <begin position="1"/>
        <end position="59"/>
    </location>
</feature>
<evidence type="ECO:0000256" key="1">
    <source>
        <dbReference type="SAM" id="MobiDB-lite"/>
    </source>
</evidence>
<evidence type="ECO:0000313" key="2">
    <source>
        <dbReference type="EMBL" id="OON15380.1"/>
    </source>
</evidence>
<reference evidence="2 3" key="1">
    <citation type="submission" date="2015-03" db="EMBL/GenBank/DDBJ databases">
        <title>Draft genome of the nematode, Opisthorchis viverrini.</title>
        <authorList>
            <person name="Mitreva M."/>
        </authorList>
    </citation>
    <scope>NUCLEOTIDE SEQUENCE [LARGE SCALE GENOMIC DNA]</scope>
    <source>
        <strain evidence="2">Khon Kaen</strain>
    </source>
</reference>
<keyword evidence="3" id="KW-1185">Reference proteome</keyword>
<dbReference type="EMBL" id="KV905314">
    <property type="protein sequence ID" value="OON15380.1"/>
    <property type="molecule type" value="Genomic_DNA"/>
</dbReference>
<name>A0A1S8WLP9_OPIVI</name>
<accession>A0A1S8WLP9</accession>
<feature type="non-terminal residue" evidence="2">
    <location>
        <position position="59"/>
    </location>
</feature>
<dbReference type="AlphaFoldDB" id="A0A1S8WLP9"/>
<feature type="compositionally biased region" description="Basic and acidic residues" evidence="1">
    <location>
        <begin position="45"/>
        <end position="59"/>
    </location>
</feature>
<protein>
    <submittedName>
        <fullName evidence="2">Uncharacterized protein</fullName>
    </submittedName>
</protein>